<keyword evidence="1" id="KW-1133">Transmembrane helix</keyword>
<protein>
    <submittedName>
        <fullName evidence="2">Uncharacterized protein</fullName>
    </submittedName>
</protein>
<name>A0A381PUA2_9ZZZZ</name>
<dbReference type="AlphaFoldDB" id="A0A381PUA2"/>
<feature type="transmembrane region" description="Helical" evidence="1">
    <location>
        <begin position="85"/>
        <end position="103"/>
    </location>
</feature>
<evidence type="ECO:0000256" key="1">
    <source>
        <dbReference type="SAM" id="Phobius"/>
    </source>
</evidence>
<evidence type="ECO:0000313" key="2">
    <source>
        <dbReference type="EMBL" id="SUZ70480.1"/>
    </source>
</evidence>
<accession>A0A381PUA2</accession>
<keyword evidence="1" id="KW-0812">Transmembrane</keyword>
<gene>
    <name evidence="2" type="ORF">METZ01_LOCUS23334</name>
</gene>
<organism evidence="2">
    <name type="scientific">marine metagenome</name>
    <dbReference type="NCBI Taxonomy" id="408172"/>
    <lineage>
        <taxon>unclassified sequences</taxon>
        <taxon>metagenomes</taxon>
        <taxon>ecological metagenomes</taxon>
    </lineage>
</organism>
<proteinExistence type="predicted"/>
<feature type="transmembrane region" description="Helical" evidence="1">
    <location>
        <begin position="154"/>
        <end position="172"/>
    </location>
</feature>
<dbReference type="EMBL" id="UINC01001093">
    <property type="protein sequence ID" value="SUZ70480.1"/>
    <property type="molecule type" value="Genomic_DNA"/>
</dbReference>
<keyword evidence="1" id="KW-0472">Membrane</keyword>
<feature type="transmembrane region" description="Helical" evidence="1">
    <location>
        <begin position="12"/>
        <end position="32"/>
    </location>
</feature>
<feature type="transmembrane region" description="Helical" evidence="1">
    <location>
        <begin position="178"/>
        <end position="198"/>
    </location>
</feature>
<feature type="transmembrane region" description="Helical" evidence="1">
    <location>
        <begin position="108"/>
        <end position="125"/>
    </location>
</feature>
<reference evidence="2" key="1">
    <citation type="submission" date="2018-05" db="EMBL/GenBank/DDBJ databases">
        <authorList>
            <person name="Lanie J.A."/>
            <person name="Ng W.-L."/>
            <person name="Kazmierczak K.M."/>
            <person name="Andrzejewski T.M."/>
            <person name="Davidsen T.M."/>
            <person name="Wayne K.J."/>
            <person name="Tettelin H."/>
            <person name="Glass J.I."/>
            <person name="Rusch D."/>
            <person name="Podicherti R."/>
            <person name="Tsui H.-C.T."/>
            <person name="Winkler M.E."/>
        </authorList>
    </citation>
    <scope>NUCLEOTIDE SEQUENCE</scope>
</reference>
<feature type="transmembrane region" description="Helical" evidence="1">
    <location>
        <begin position="44"/>
        <end position="65"/>
    </location>
</feature>
<feature type="transmembrane region" description="Helical" evidence="1">
    <location>
        <begin position="210"/>
        <end position="227"/>
    </location>
</feature>
<feature type="transmembrane region" description="Helical" evidence="1">
    <location>
        <begin position="131"/>
        <end position="149"/>
    </location>
</feature>
<sequence length="240" mass="26922">MPWYLALWVLPLHFYALLVPPLAILVITNKHWSYLEETIDQPMLLYYAVGFLFLGSLLEVIQNSVDRWYLTADTASTLQTSTLDGLFTFFIVVGQAMILLAMIGNYSWTLWLVVIVIAATPILYIKQMFHLLPIIITGLLNTIIGYFIFGDPIIFFQLVLAGMTVYFFNILLNTGAQFFHGLTTVSASSGILFFVAAIDNAARQEYSSPSAVMISIIAVSAILFFMWNKLNQTGGTESYL</sequence>